<evidence type="ECO:0000259" key="2">
    <source>
        <dbReference type="Pfam" id="PF15902"/>
    </source>
</evidence>
<keyword evidence="1" id="KW-0677">Repeat</keyword>
<accession>A0ABY6NNR2</accession>
<dbReference type="InterPro" id="IPR031778">
    <property type="entry name" value="Sortilin_N"/>
</dbReference>
<dbReference type="Proteomes" id="UP001163981">
    <property type="component" value="Chromosome"/>
</dbReference>
<gene>
    <name evidence="3" type="ORF">JRG66_11105</name>
</gene>
<dbReference type="CDD" id="cd15482">
    <property type="entry name" value="Sialidase_non-viral"/>
    <property type="match status" value="1"/>
</dbReference>
<keyword evidence="4" id="KW-1185">Reference proteome</keyword>
<feature type="domain" description="Sortilin N-terminal" evidence="2">
    <location>
        <begin position="159"/>
        <end position="281"/>
    </location>
</feature>
<dbReference type="RefSeq" id="WP_265162849.1">
    <property type="nucleotide sequence ID" value="NZ_CP069620.1"/>
</dbReference>
<evidence type="ECO:0000313" key="3">
    <source>
        <dbReference type="EMBL" id="UZH54522.1"/>
    </source>
</evidence>
<dbReference type="PANTHER" id="PTHR47199">
    <property type="entry name" value="PHOTOSYSTEM II STABILITY/ASSEMBLY FACTOR HCF136, CHLOROPLASTIC"/>
    <property type="match status" value="1"/>
</dbReference>
<evidence type="ECO:0000256" key="1">
    <source>
        <dbReference type="ARBA" id="ARBA00022737"/>
    </source>
</evidence>
<dbReference type="InterPro" id="IPR015943">
    <property type="entry name" value="WD40/YVTN_repeat-like_dom_sf"/>
</dbReference>
<evidence type="ECO:0000313" key="4">
    <source>
        <dbReference type="Proteomes" id="UP001163981"/>
    </source>
</evidence>
<dbReference type="SUPFAM" id="SSF110296">
    <property type="entry name" value="Oligoxyloglucan reducing end-specific cellobiohydrolase"/>
    <property type="match status" value="1"/>
</dbReference>
<dbReference type="PROSITE" id="PS51257">
    <property type="entry name" value="PROKAR_LIPOPROTEIN"/>
    <property type="match status" value="1"/>
</dbReference>
<protein>
    <submittedName>
        <fullName evidence="3">Oxidoreductase</fullName>
    </submittedName>
</protein>
<sequence length="353" mass="38725">MKRIGFLLFIVIIGCKSDPKSEQQQEVVRERQAFTEVEIDMLLEDSISIRAIEIMGNDVAFAGSNGAYGIYNSAKDEVRVSRQQYDSIFPEFRAVAGTSEDFFMLSVANPALLYKTGDSGQMELVYKEEGEKVFYDAMCFWNDKEGIAMGDPVENCLSIIITRDGGKSWKKLPCDQLPKAVEGEAAFAASNANIAVEGEKAWILSGGAKSRVFFTPDKGKSWEVFDTPLVQGKSTQGGYAIDFYDEQKGVIIGGDYTAPEENTANKAVTTDGGRTWSLIANGQDPGYKSSVRYIPGGDGKEIVAVGFTGISYSKDAGESWQQLSPEGFYTIRFLNDSVAYAAGKNRLAKLKFR</sequence>
<dbReference type="Gene3D" id="2.130.10.10">
    <property type="entry name" value="YVTN repeat-like/Quinoprotein amine dehydrogenase"/>
    <property type="match status" value="1"/>
</dbReference>
<dbReference type="EMBL" id="CP069620">
    <property type="protein sequence ID" value="UZH54522.1"/>
    <property type="molecule type" value="Genomic_DNA"/>
</dbReference>
<reference evidence="3" key="1">
    <citation type="submission" date="2021-02" db="EMBL/GenBank/DDBJ databases">
        <title>Salinimicrobium sp. nov. isolated from seawater in Tongyeong, Republic of Korea.</title>
        <authorList>
            <person name="Lee S.-J."/>
        </authorList>
    </citation>
    <scope>NUCLEOTIDE SEQUENCE</scope>
    <source>
        <strain evidence="3">HN-2-9-2</strain>
    </source>
</reference>
<name>A0ABY6NNR2_9FLAO</name>
<proteinExistence type="predicted"/>
<organism evidence="3 4">
    <name type="scientific">Salinimicrobium tongyeongense</name>
    <dbReference type="NCBI Taxonomy" id="2809707"/>
    <lineage>
        <taxon>Bacteria</taxon>
        <taxon>Pseudomonadati</taxon>
        <taxon>Bacteroidota</taxon>
        <taxon>Flavobacteriia</taxon>
        <taxon>Flavobacteriales</taxon>
        <taxon>Flavobacteriaceae</taxon>
        <taxon>Salinimicrobium</taxon>
    </lineage>
</organism>
<dbReference type="Pfam" id="PF15902">
    <property type="entry name" value="Sortilin-Vps10"/>
    <property type="match status" value="1"/>
</dbReference>
<dbReference type="PANTHER" id="PTHR47199:SF2">
    <property type="entry name" value="PHOTOSYSTEM II STABILITY_ASSEMBLY FACTOR HCF136, CHLOROPLASTIC"/>
    <property type="match status" value="1"/>
</dbReference>